<dbReference type="EMBL" id="ML978135">
    <property type="protein sequence ID" value="KAF2094125.1"/>
    <property type="molecule type" value="Genomic_DNA"/>
</dbReference>
<keyword evidence="7" id="KW-1185">Reference proteome</keyword>
<feature type="transmembrane region" description="Helical" evidence="5">
    <location>
        <begin position="180"/>
        <end position="202"/>
    </location>
</feature>
<keyword evidence="4 5" id="KW-0472">Membrane</keyword>
<dbReference type="PANTHER" id="PTHR31465:SF9">
    <property type="entry name" value="SPHINGOID LONG-CHAIN BASE TRANSPORTER RSB1"/>
    <property type="match status" value="1"/>
</dbReference>
<evidence type="ECO:0000313" key="7">
    <source>
        <dbReference type="Proteomes" id="UP000799772"/>
    </source>
</evidence>
<comment type="subcellular location">
    <subcellularLocation>
        <location evidence="1">Membrane</location>
        <topology evidence="1">Multi-pass membrane protein</topology>
    </subcellularLocation>
</comment>
<feature type="transmembrane region" description="Helical" evidence="5">
    <location>
        <begin position="37"/>
        <end position="57"/>
    </location>
</feature>
<organism evidence="6 7">
    <name type="scientific">Rhizodiscina lignyota</name>
    <dbReference type="NCBI Taxonomy" id="1504668"/>
    <lineage>
        <taxon>Eukaryota</taxon>
        <taxon>Fungi</taxon>
        <taxon>Dikarya</taxon>
        <taxon>Ascomycota</taxon>
        <taxon>Pezizomycotina</taxon>
        <taxon>Dothideomycetes</taxon>
        <taxon>Pleosporomycetidae</taxon>
        <taxon>Aulographales</taxon>
        <taxon>Rhizodiscinaceae</taxon>
        <taxon>Rhizodiscina</taxon>
    </lineage>
</organism>
<dbReference type="GO" id="GO:0000324">
    <property type="term" value="C:fungal-type vacuole"/>
    <property type="evidence" value="ECO:0007669"/>
    <property type="project" value="TreeGrafter"/>
</dbReference>
<sequence>MSGFIFSPALNRTVPYDECTLKIYPVFFAQLPYAPNLAGNVLYLSIFAFCLALNLSLGFWYRTWGYLVGMSIGCLLEVLGYVGRIQTHHNPFPQNPFLLYLICVTIASIFFTAAIYVCLARMVVAFGERASYFRPRTYTFTFIISDFISLLLQAGGGTIVSMADNFSFENIGLHIMQAGLIFQVAALLFFIVLCIAFFWRCYAREDLLDERFELLRSTRRFKFFLLAQAIATIAILTRCAFRVAELSQGFKGHIWFDEVDYMVLEGAMVSIGIILLTIGHPGLNFQGRYREANFKLVVRKEQGRRSNAEK</sequence>
<feature type="transmembrane region" description="Helical" evidence="5">
    <location>
        <begin position="64"/>
        <end position="85"/>
    </location>
</feature>
<evidence type="ECO:0000313" key="6">
    <source>
        <dbReference type="EMBL" id="KAF2094125.1"/>
    </source>
</evidence>
<evidence type="ECO:0000256" key="4">
    <source>
        <dbReference type="ARBA" id="ARBA00023136"/>
    </source>
</evidence>
<keyword evidence="2 5" id="KW-0812">Transmembrane</keyword>
<dbReference type="OrthoDB" id="4521223at2759"/>
<dbReference type="GO" id="GO:0005886">
    <property type="term" value="C:plasma membrane"/>
    <property type="evidence" value="ECO:0007669"/>
    <property type="project" value="TreeGrafter"/>
</dbReference>
<gene>
    <name evidence="6" type="ORF">NA57DRAFT_46856</name>
</gene>
<dbReference type="Proteomes" id="UP000799772">
    <property type="component" value="Unassembled WGS sequence"/>
</dbReference>
<dbReference type="AlphaFoldDB" id="A0A9P4I7G4"/>
<evidence type="ECO:0000256" key="2">
    <source>
        <dbReference type="ARBA" id="ARBA00022692"/>
    </source>
</evidence>
<comment type="caution">
    <text evidence="6">The sequence shown here is derived from an EMBL/GenBank/DDBJ whole genome shotgun (WGS) entry which is preliminary data.</text>
</comment>
<feature type="transmembrane region" description="Helical" evidence="5">
    <location>
        <begin position="140"/>
        <end position="160"/>
    </location>
</feature>
<protein>
    <submittedName>
        <fullName evidence="6">RTA1 domain protein</fullName>
    </submittedName>
</protein>
<dbReference type="PANTHER" id="PTHR31465">
    <property type="entry name" value="PROTEIN RTA1-RELATED"/>
    <property type="match status" value="1"/>
</dbReference>
<name>A0A9P4I7G4_9PEZI</name>
<keyword evidence="3 5" id="KW-1133">Transmembrane helix</keyword>
<accession>A0A9P4I7G4</accession>
<proteinExistence type="predicted"/>
<reference evidence="6" key="1">
    <citation type="journal article" date="2020" name="Stud. Mycol.">
        <title>101 Dothideomycetes genomes: a test case for predicting lifestyles and emergence of pathogens.</title>
        <authorList>
            <person name="Haridas S."/>
            <person name="Albert R."/>
            <person name="Binder M."/>
            <person name="Bloem J."/>
            <person name="Labutti K."/>
            <person name="Salamov A."/>
            <person name="Andreopoulos B."/>
            <person name="Baker S."/>
            <person name="Barry K."/>
            <person name="Bills G."/>
            <person name="Bluhm B."/>
            <person name="Cannon C."/>
            <person name="Castanera R."/>
            <person name="Culley D."/>
            <person name="Daum C."/>
            <person name="Ezra D."/>
            <person name="Gonzalez J."/>
            <person name="Henrissat B."/>
            <person name="Kuo A."/>
            <person name="Liang C."/>
            <person name="Lipzen A."/>
            <person name="Lutzoni F."/>
            <person name="Magnuson J."/>
            <person name="Mondo S."/>
            <person name="Nolan M."/>
            <person name="Ohm R."/>
            <person name="Pangilinan J."/>
            <person name="Park H.-J."/>
            <person name="Ramirez L."/>
            <person name="Alfaro M."/>
            <person name="Sun H."/>
            <person name="Tritt A."/>
            <person name="Yoshinaga Y."/>
            <person name="Zwiers L.-H."/>
            <person name="Turgeon B."/>
            <person name="Goodwin S."/>
            <person name="Spatafora J."/>
            <person name="Crous P."/>
            <person name="Grigoriev I."/>
        </authorList>
    </citation>
    <scope>NUCLEOTIDE SEQUENCE</scope>
    <source>
        <strain evidence="6">CBS 133067</strain>
    </source>
</reference>
<dbReference type="InterPro" id="IPR007568">
    <property type="entry name" value="RTA1"/>
</dbReference>
<feature type="transmembrane region" description="Helical" evidence="5">
    <location>
        <begin position="261"/>
        <end position="280"/>
    </location>
</feature>
<dbReference type="Pfam" id="PF04479">
    <property type="entry name" value="RTA1"/>
    <property type="match status" value="1"/>
</dbReference>
<evidence type="ECO:0000256" key="1">
    <source>
        <dbReference type="ARBA" id="ARBA00004141"/>
    </source>
</evidence>
<feature type="transmembrane region" description="Helical" evidence="5">
    <location>
        <begin position="223"/>
        <end position="241"/>
    </location>
</feature>
<feature type="transmembrane region" description="Helical" evidence="5">
    <location>
        <begin position="97"/>
        <end position="119"/>
    </location>
</feature>
<evidence type="ECO:0000256" key="3">
    <source>
        <dbReference type="ARBA" id="ARBA00022989"/>
    </source>
</evidence>
<evidence type="ECO:0000256" key="5">
    <source>
        <dbReference type="SAM" id="Phobius"/>
    </source>
</evidence>